<comment type="caution">
    <text evidence="3">The sequence shown here is derived from an EMBL/GenBank/DDBJ whole genome shotgun (WGS) entry which is preliminary data.</text>
</comment>
<dbReference type="EMBL" id="LVLJ01000445">
    <property type="protein sequence ID" value="OAE34209.1"/>
    <property type="molecule type" value="Genomic_DNA"/>
</dbReference>
<accession>A0A176WMC3</accession>
<name>A0A176WMC3_MARPO</name>
<reference evidence="3" key="1">
    <citation type="submission" date="2016-03" db="EMBL/GenBank/DDBJ databases">
        <title>Mechanisms controlling the formation of the plant cell surface in tip-growing cells are functionally conserved among land plants.</title>
        <authorList>
            <person name="Honkanen S."/>
            <person name="Jones V.A."/>
            <person name="Morieri G."/>
            <person name="Champion C."/>
            <person name="Hetherington A.J."/>
            <person name="Kelly S."/>
            <person name="Saint-Marcoux D."/>
            <person name="Proust H."/>
            <person name="Prescott H."/>
            <person name="Dolan L."/>
        </authorList>
    </citation>
    <scope>NUCLEOTIDE SEQUENCE [LARGE SCALE GENOMIC DNA]</scope>
    <source>
        <tissue evidence="3">Whole gametophyte</tissue>
    </source>
</reference>
<feature type="region of interest" description="Disordered" evidence="2">
    <location>
        <begin position="1"/>
        <end position="41"/>
    </location>
</feature>
<feature type="coiled-coil region" evidence="1">
    <location>
        <begin position="87"/>
        <end position="137"/>
    </location>
</feature>
<evidence type="ECO:0000256" key="1">
    <source>
        <dbReference type="SAM" id="Coils"/>
    </source>
</evidence>
<protein>
    <submittedName>
        <fullName evidence="3">Uncharacterized protein</fullName>
    </submittedName>
</protein>
<organism evidence="3 4">
    <name type="scientific">Marchantia polymorpha subsp. ruderalis</name>
    <dbReference type="NCBI Taxonomy" id="1480154"/>
    <lineage>
        <taxon>Eukaryota</taxon>
        <taxon>Viridiplantae</taxon>
        <taxon>Streptophyta</taxon>
        <taxon>Embryophyta</taxon>
        <taxon>Marchantiophyta</taxon>
        <taxon>Marchantiopsida</taxon>
        <taxon>Marchantiidae</taxon>
        <taxon>Marchantiales</taxon>
        <taxon>Marchantiaceae</taxon>
        <taxon>Marchantia</taxon>
    </lineage>
</organism>
<feature type="compositionally biased region" description="Basic and acidic residues" evidence="2">
    <location>
        <begin position="9"/>
        <end position="39"/>
    </location>
</feature>
<keyword evidence="1" id="KW-0175">Coiled coil</keyword>
<evidence type="ECO:0000256" key="2">
    <source>
        <dbReference type="SAM" id="MobiDB-lite"/>
    </source>
</evidence>
<dbReference type="AlphaFoldDB" id="A0A176WMC3"/>
<evidence type="ECO:0000313" key="4">
    <source>
        <dbReference type="Proteomes" id="UP000077202"/>
    </source>
</evidence>
<gene>
    <name evidence="3" type="ORF">AXG93_1593s1680</name>
</gene>
<keyword evidence="4" id="KW-1185">Reference proteome</keyword>
<proteinExistence type="predicted"/>
<sequence length="141" mass="17179">MESEADSNSEPRTRHYADASFDRMSDLKDSNSPPRDEGRALALDSRISVRVSKMVADIETRTLEQIQANERLEKKEWEEELQRQHQFQKEQERLQQIQLQFQRQREEELLQEQLRKEEARQEELRKEEIRQEDLRKEELRK</sequence>
<evidence type="ECO:0000313" key="3">
    <source>
        <dbReference type="EMBL" id="OAE34209.1"/>
    </source>
</evidence>
<dbReference type="Proteomes" id="UP000077202">
    <property type="component" value="Unassembled WGS sequence"/>
</dbReference>